<organism evidence="1 2">
    <name type="scientific">Acetivibrio clariflavus (strain DSM 19732 / NBRC 101661 / EBR45)</name>
    <name type="common">Clostridium clariflavum</name>
    <dbReference type="NCBI Taxonomy" id="720554"/>
    <lineage>
        <taxon>Bacteria</taxon>
        <taxon>Bacillati</taxon>
        <taxon>Bacillota</taxon>
        <taxon>Clostridia</taxon>
        <taxon>Eubacteriales</taxon>
        <taxon>Oscillospiraceae</taxon>
        <taxon>Acetivibrio</taxon>
    </lineage>
</organism>
<reference evidence="2" key="1">
    <citation type="submission" date="2011-12" db="EMBL/GenBank/DDBJ databases">
        <title>Complete sequence of Clostridium clariflavum DSM 19732.</title>
        <authorList>
            <consortium name="US DOE Joint Genome Institute"/>
            <person name="Lucas S."/>
            <person name="Han J."/>
            <person name="Lapidus A."/>
            <person name="Cheng J.-F."/>
            <person name="Goodwin L."/>
            <person name="Pitluck S."/>
            <person name="Peters L."/>
            <person name="Teshima H."/>
            <person name="Detter J.C."/>
            <person name="Han C."/>
            <person name="Tapia R."/>
            <person name="Land M."/>
            <person name="Hauser L."/>
            <person name="Kyrpides N."/>
            <person name="Ivanova N."/>
            <person name="Pagani I."/>
            <person name="Kitzmiller T."/>
            <person name="Lynd L."/>
            <person name="Izquierdo J."/>
            <person name="Woyke T."/>
        </authorList>
    </citation>
    <scope>NUCLEOTIDE SEQUENCE [LARGE SCALE GENOMIC DNA]</scope>
    <source>
        <strain evidence="2">DSM 19732 / NBRC 101661 / EBR45</strain>
    </source>
</reference>
<evidence type="ECO:0000313" key="2">
    <source>
        <dbReference type="Proteomes" id="UP000005435"/>
    </source>
</evidence>
<dbReference type="EMBL" id="CP003065">
    <property type="protein sequence ID" value="AEV69482.1"/>
    <property type="molecule type" value="Genomic_DNA"/>
</dbReference>
<dbReference type="KEGG" id="ccl:Clocl_2935"/>
<dbReference type="OrthoDB" id="3078533at2"/>
<accession>G8LTI7</accession>
<dbReference type="STRING" id="720554.Clocl_2935"/>
<sequence>MSFKWEYISTLKSKSFLYKETKKVAGLINQGFNEFEIKNKAKKDNIFQVNTEARRSEIASTVLKRLKVLDDFFIEKIVNGDIETGKQIVVYSIMKTDRLFFEFMHEVFREKMLFKDFILYDKDFNIFFNRKKEQSEKVASWSDSTFCKLKQVYIRILFESGLLKGQRRKREVVRPIIEEEVVQHLKEIGDSKYLNALIGEV</sequence>
<proteinExistence type="predicted"/>
<dbReference type="InterPro" id="IPR014948">
    <property type="entry name" value="BrxA"/>
</dbReference>
<keyword evidence="2" id="KW-1185">Reference proteome</keyword>
<dbReference type="Proteomes" id="UP000005435">
    <property type="component" value="Chromosome"/>
</dbReference>
<gene>
    <name evidence="1" type="ordered locus">Clocl_2935</name>
</gene>
<dbReference type="eggNOG" id="ENOG502ZAM1">
    <property type="taxonomic scope" value="Bacteria"/>
</dbReference>
<evidence type="ECO:0000313" key="1">
    <source>
        <dbReference type="EMBL" id="AEV69482.1"/>
    </source>
</evidence>
<dbReference type="Gene3D" id="1.10.3540.10">
    <property type="entry name" value="uncharacterized protein from magnetospirillum magneticum domain"/>
    <property type="match status" value="1"/>
</dbReference>
<dbReference type="InterPro" id="IPR023137">
    <property type="entry name" value="BrxA_sf"/>
</dbReference>
<dbReference type="AlphaFoldDB" id="G8LTI7"/>
<dbReference type="Pfam" id="PF08849">
    <property type="entry name" value="BrxA"/>
    <property type="match status" value="1"/>
</dbReference>
<name>G8LTI7_ACECE</name>
<reference evidence="1 2" key="2">
    <citation type="journal article" date="2012" name="Stand. Genomic Sci.">
        <title>Complete Genome Sequence of Clostridium clariflavum DSM 19732.</title>
        <authorList>
            <person name="Izquierdo J.A."/>
            <person name="Goodwin L."/>
            <person name="Davenport K.W."/>
            <person name="Teshima H."/>
            <person name="Bruce D."/>
            <person name="Detter C."/>
            <person name="Tapia R."/>
            <person name="Han S."/>
            <person name="Land M."/>
            <person name="Hauser L."/>
            <person name="Jeffries C.D."/>
            <person name="Han J."/>
            <person name="Pitluck S."/>
            <person name="Nolan M."/>
            <person name="Chen A."/>
            <person name="Huntemann M."/>
            <person name="Mavromatis K."/>
            <person name="Mikhailova N."/>
            <person name="Liolios K."/>
            <person name="Woyke T."/>
            <person name="Lynd L.R."/>
        </authorList>
    </citation>
    <scope>NUCLEOTIDE SEQUENCE [LARGE SCALE GENOMIC DNA]</scope>
    <source>
        <strain evidence="2">DSM 19732 / NBRC 101661 / EBR45</strain>
    </source>
</reference>
<dbReference type="RefSeq" id="WP_014256031.1">
    <property type="nucleotide sequence ID" value="NC_016627.1"/>
</dbReference>
<protein>
    <submittedName>
        <fullName evidence="1">Putative inner membrane protein (DUF1819)</fullName>
    </submittedName>
</protein>
<dbReference type="HOGENOM" id="CLU_087567_3_0_9"/>